<gene>
    <name evidence="2" type="ORF">FHX34_10136</name>
</gene>
<proteinExistence type="predicted"/>
<dbReference type="EMBL" id="VIWY01000001">
    <property type="protein sequence ID" value="TWG25076.1"/>
    <property type="molecule type" value="Genomic_DNA"/>
</dbReference>
<evidence type="ECO:0000256" key="1">
    <source>
        <dbReference type="SAM" id="MobiDB-lite"/>
    </source>
</evidence>
<protein>
    <submittedName>
        <fullName evidence="2">Uncharacterized protein</fullName>
    </submittedName>
</protein>
<dbReference type="AlphaFoldDB" id="A0A561WMG8"/>
<comment type="caution">
    <text evidence="2">The sequence shown here is derived from an EMBL/GenBank/DDBJ whole genome shotgun (WGS) entry which is preliminary data.</text>
</comment>
<evidence type="ECO:0000313" key="3">
    <source>
        <dbReference type="Proteomes" id="UP000320239"/>
    </source>
</evidence>
<keyword evidence="3" id="KW-1185">Reference proteome</keyword>
<feature type="compositionally biased region" description="Gly residues" evidence="1">
    <location>
        <begin position="8"/>
        <end position="26"/>
    </location>
</feature>
<sequence>MGAQDHLCGGGAPGPGDPGGWCGQAA</sequence>
<organism evidence="2 3">
    <name type="scientific">Actinoplanes teichomyceticus</name>
    <dbReference type="NCBI Taxonomy" id="1867"/>
    <lineage>
        <taxon>Bacteria</taxon>
        <taxon>Bacillati</taxon>
        <taxon>Actinomycetota</taxon>
        <taxon>Actinomycetes</taxon>
        <taxon>Micromonosporales</taxon>
        <taxon>Micromonosporaceae</taxon>
        <taxon>Actinoplanes</taxon>
    </lineage>
</organism>
<feature type="region of interest" description="Disordered" evidence="1">
    <location>
        <begin position="1"/>
        <end position="26"/>
    </location>
</feature>
<dbReference type="Proteomes" id="UP000320239">
    <property type="component" value="Unassembled WGS sequence"/>
</dbReference>
<evidence type="ECO:0000313" key="2">
    <source>
        <dbReference type="EMBL" id="TWG25076.1"/>
    </source>
</evidence>
<accession>A0A561WMG8</accession>
<reference evidence="2 3" key="1">
    <citation type="submission" date="2019-06" db="EMBL/GenBank/DDBJ databases">
        <title>Sequencing the genomes of 1000 actinobacteria strains.</title>
        <authorList>
            <person name="Klenk H.-P."/>
        </authorList>
    </citation>
    <scope>NUCLEOTIDE SEQUENCE [LARGE SCALE GENOMIC DNA]</scope>
    <source>
        <strain evidence="2 3">DSM 43866</strain>
    </source>
</reference>
<name>A0A561WMG8_ACTTI</name>